<reference evidence="1 2" key="1">
    <citation type="submission" date="2015-11" db="EMBL/GenBank/DDBJ databases">
        <authorList>
            <person name="Sahl J."/>
            <person name="Wagner D."/>
            <person name="Keim P."/>
        </authorList>
    </citation>
    <scope>NUCLEOTIDE SEQUENCE [LARGE SCALE GENOMIC DNA]</scope>
    <source>
        <strain evidence="1 2">BDU18</strain>
    </source>
</reference>
<dbReference type="EMBL" id="LNJQ01000001">
    <property type="protein sequence ID" value="KWZ43811.1"/>
    <property type="molecule type" value="Genomic_DNA"/>
</dbReference>
<protein>
    <submittedName>
        <fullName evidence="1">Uncharacterized protein</fullName>
    </submittedName>
</protein>
<dbReference type="Proteomes" id="UP000070255">
    <property type="component" value="Unassembled WGS sequence"/>
</dbReference>
<name>A0ABR5TG19_9BURK</name>
<organism evidence="1 2">
    <name type="scientific">Burkholderia savannae</name>
    <dbReference type="NCBI Taxonomy" id="1637837"/>
    <lineage>
        <taxon>Bacteria</taxon>
        <taxon>Pseudomonadati</taxon>
        <taxon>Pseudomonadota</taxon>
        <taxon>Betaproteobacteria</taxon>
        <taxon>Burkholderiales</taxon>
        <taxon>Burkholderiaceae</taxon>
        <taxon>Burkholderia</taxon>
        <taxon>pseudomallei group</taxon>
    </lineage>
</organism>
<comment type="caution">
    <text evidence="1">The sequence shown here is derived from an EMBL/GenBank/DDBJ whole genome shotgun (WGS) entry which is preliminary data.</text>
</comment>
<evidence type="ECO:0000313" key="2">
    <source>
        <dbReference type="Proteomes" id="UP000070255"/>
    </source>
</evidence>
<dbReference type="Gene3D" id="3.40.630.30">
    <property type="match status" value="1"/>
</dbReference>
<evidence type="ECO:0000313" key="1">
    <source>
        <dbReference type="EMBL" id="KWZ43811.1"/>
    </source>
</evidence>
<proteinExistence type="predicted"/>
<keyword evidence="2" id="KW-1185">Reference proteome</keyword>
<accession>A0ABR5TG19</accession>
<sequence length="65" mass="7195">MRRGARRSRRQRARAVDAPAIRFYEGIGASAQSEWVRYRLAGDALRAFASEAPADAAKEFEPDAA</sequence>
<gene>
    <name evidence="1" type="ORF">WS72_13715</name>
</gene>